<feature type="transmembrane region" description="Helical" evidence="5">
    <location>
        <begin position="1166"/>
        <end position="1183"/>
    </location>
</feature>
<protein>
    <recommendedName>
        <fullName evidence="6">Kinesin motor domain-containing protein</fullName>
    </recommendedName>
</protein>
<keyword evidence="9" id="KW-1185">Reference proteome</keyword>
<dbReference type="EMBL" id="CAMXCT030006711">
    <property type="protein sequence ID" value="CAL4806064.1"/>
    <property type="molecule type" value="Genomic_DNA"/>
</dbReference>
<feature type="transmembrane region" description="Helical" evidence="5">
    <location>
        <begin position="971"/>
        <end position="989"/>
    </location>
</feature>
<feature type="transmembrane region" description="Helical" evidence="5">
    <location>
        <begin position="943"/>
        <end position="959"/>
    </location>
</feature>
<feature type="transmembrane region" description="Helical" evidence="5">
    <location>
        <begin position="1136"/>
        <end position="1154"/>
    </location>
</feature>
<sequence length="1299" mass="144421">MDATSTDARVRVFARLRPAKPEEEVGHFLQVEKRAVVVQSDCHCLREEGLVDARKFTYDGVFPPSSGQQDVFDKIGAPILEECLRGYNGTILAYGQTGSGKTYTLIEESGLLPRLVHSLFETISNDARSVYEVDVSAIQIYHDQVDDLLPAEGQRPSRDGVRKLRCSTSCELLDAFSKARAGAQWLKPLWTVCSVLEEDAWEGHPALPPRPCCDAPPCKSSAHALPHPDTPVATEEEVEEYLSRSKILLFMKGSPESPRCRFSRLAVEILRQHQVEFDYIDVLEHPSLRLALQARWPTFPQLYSEGVLLGGSDQLKELASQGELLNALSSSTGREKASLALVLAPKCRSLIYAETRMNKASSRSHAIFQLRILRRSSSEPATVGCLRVVDLAGSERVKKSQVEGVRFKETTSINKSLLALGNVVNALAFKKPHVPFRDSKLTTILSDAFGGNCKTALQLSCSGAPQQNGMPLRLVCISPSISSASETISSLEFATRAMDVEVHVPRLRIRFLALFGLILAACVLTWFVLIYGNLPVVLAEDADVCPDGSVLGGIDTCVNYTDDYDGGRCHGGTMRYPCACVEGYTPYATRFYIWSEFYYFRCCSGGDGTSSQCGTRAYIDVAAGMLMGLGSLGFIACNILIYFAPRARVVPLGPEDKEIEAPTNQLDGEWLHKNIEMKKWAVSKSDLLQFRRLVMHAIRDGRIKPTERDQFDPTDFTQGPSMYTVTEHPEGIECDLFITHGWAEGAYVCFLSNPQNLDIGGLIASPQESPFAKSLVPRMKRRRVFRAGGCGKSRVRVSRFLGLAGPKDFRELAGSLDPLNYIRLVLLTIVALDLCQARFQSLSKGRTKVWTAFLALIKASAKQMLVIPNLKGSIYTRIWCVYEAYLAYTWKKPIYTARAPVPHFWLKIVRVILFTAAVTGVAVLVISQIPADSNDPVQMTQNILFYCAMVVLLSLRCFFKTKHHEWPIVPFCIYFVATLGVFSRAMLSYRKSFKRSNSTSFFVFTALFAAGMEADRLLAVEGAKQRKQLKTGFAGINEAQSANPADKERILAEIADDGVEHEVNRAVDVLLEMNLSVPETREVMENAGSLGDVSKWSRTMLAISLFWWITNPNQVWLGRVMEVYEPQEAPQTLRYVVFALVLAESVLFLGLFFRMPPERKAFAEKTLWIILLLSILSFTGIWKGLNYELAYTFGANPLVLALSIAGPARVSRAPLGPRLVRLFFGRNPFATREVPRQVQDPEEKPKKPESIPVDPTEAYDGKPKDPKDPKVQSEKSLVVDGALEPFLNHRQMSAAPQSL</sequence>
<evidence type="ECO:0000256" key="5">
    <source>
        <dbReference type="SAM" id="Phobius"/>
    </source>
</evidence>
<dbReference type="InterPro" id="IPR027417">
    <property type="entry name" value="P-loop_NTPase"/>
</dbReference>
<dbReference type="InterPro" id="IPR036961">
    <property type="entry name" value="Kinesin_motor_dom_sf"/>
</dbReference>
<dbReference type="Gene3D" id="3.40.850.10">
    <property type="entry name" value="Kinesin motor domain"/>
    <property type="match status" value="2"/>
</dbReference>
<gene>
    <name evidence="7" type="ORF">C1SCF055_LOCUS43295</name>
</gene>
<keyword evidence="5" id="KW-1133">Transmembrane helix</keyword>
<dbReference type="PROSITE" id="PS51354">
    <property type="entry name" value="GLUTAREDOXIN_2"/>
    <property type="match status" value="1"/>
</dbReference>
<dbReference type="SUPFAM" id="SSF52833">
    <property type="entry name" value="Thioredoxin-like"/>
    <property type="match status" value="1"/>
</dbReference>
<dbReference type="PANTHER" id="PTHR47968">
    <property type="entry name" value="CENTROMERE PROTEIN E"/>
    <property type="match status" value="1"/>
</dbReference>
<reference evidence="8 9" key="2">
    <citation type="submission" date="2024-05" db="EMBL/GenBank/DDBJ databases">
        <authorList>
            <person name="Chen Y."/>
            <person name="Shah S."/>
            <person name="Dougan E. K."/>
            <person name="Thang M."/>
            <person name="Chan C."/>
        </authorList>
    </citation>
    <scope>NUCLEOTIDE SEQUENCE [LARGE SCALE GENOMIC DNA]</scope>
</reference>
<dbReference type="GO" id="GO:0007018">
    <property type="term" value="P:microtubule-based movement"/>
    <property type="evidence" value="ECO:0007669"/>
    <property type="project" value="InterPro"/>
</dbReference>
<dbReference type="Pfam" id="PF00462">
    <property type="entry name" value="Glutaredoxin"/>
    <property type="match status" value="1"/>
</dbReference>
<evidence type="ECO:0000313" key="7">
    <source>
        <dbReference type="EMBL" id="CAI4018752.1"/>
    </source>
</evidence>
<evidence type="ECO:0000256" key="4">
    <source>
        <dbReference type="SAM" id="MobiDB-lite"/>
    </source>
</evidence>
<dbReference type="InterPro" id="IPR002109">
    <property type="entry name" value="Glutaredoxin"/>
</dbReference>
<accession>A0A9P1GPX7</accession>
<feature type="transmembrane region" description="Helical" evidence="5">
    <location>
        <begin position="511"/>
        <end position="531"/>
    </location>
</feature>
<evidence type="ECO:0000313" key="8">
    <source>
        <dbReference type="EMBL" id="CAL4806064.1"/>
    </source>
</evidence>
<dbReference type="GO" id="GO:0008017">
    <property type="term" value="F:microtubule binding"/>
    <property type="evidence" value="ECO:0007669"/>
    <property type="project" value="InterPro"/>
</dbReference>
<dbReference type="InterPro" id="IPR036249">
    <property type="entry name" value="Thioredoxin-like_sf"/>
</dbReference>
<name>A0A9P1GPX7_9DINO</name>
<feature type="transmembrane region" description="Helical" evidence="5">
    <location>
        <begin position="621"/>
        <end position="644"/>
    </location>
</feature>
<keyword evidence="3" id="KW-0547">Nucleotide-binding</keyword>
<feature type="transmembrane region" description="Helical" evidence="5">
    <location>
        <begin position="908"/>
        <end position="931"/>
    </location>
</feature>
<dbReference type="PROSITE" id="PS50067">
    <property type="entry name" value="KINESIN_MOTOR_2"/>
    <property type="match status" value="1"/>
</dbReference>
<dbReference type="Gene3D" id="3.40.30.10">
    <property type="entry name" value="Glutaredoxin"/>
    <property type="match status" value="1"/>
</dbReference>
<dbReference type="EMBL" id="CAMXCT020006711">
    <property type="protein sequence ID" value="CAL1172127.1"/>
    <property type="molecule type" value="Genomic_DNA"/>
</dbReference>
<keyword evidence="1" id="KW-0175">Coiled coil</keyword>
<evidence type="ECO:0000256" key="1">
    <source>
        <dbReference type="ARBA" id="ARBA00023054"/>
    </source>
</evidence>
<comment type="similarity">
    <text evidence="3">Belongs to the TRAFAC class myosin-kinesin ATPase superfamily. Kinesin family.</text>
</comment>
<evidence type="ECO:0000313" key="9">
    <source>
        <dbReference type="Proteomes" id="UP001152797"/>
    </source>
</evidence>
<feature type="region of interest" description="Disordered" evidence="4">
    <location>
        <begin position="1234"/>
        <end position="1275"/>
    </location>
</feature>
<keyword evidence="5" id="KW-0472">Membrane</keyword>
<dbReference type="Proteomes" id="UP001152797">
    <property type="component" value="Unassembled WGS sequence"/>
</dbReference>
<evidence type="ECO:0000259" key="6">
    <source>
        <dbReference type="PROSITE" id="PS50067"/>
    </source>
</evidence>
<dbReference type="GO" id="GO:0003777">
    <property type="term" value="F:microtubule motor activity"/>
    <property type="evidence" value="ECO:0007669"/>
    <property type="project" value="InterPro"/>
</dbReference>
<keyword evidence="3" id="KW-0067">ATP-binding</keyword>
<proteinExistence type="inferred from homology"/>
<dbReference type="InterPro" id="IPR027640">
    <property type="entry name" value="Kinesin-like_fam"/>
</dbReference>
<feature type="transmembrane region" description="Helical" evidence="5">
    <location>
        <begin position="1001"/>
        <end position="1020"/>
    </location>
</feature>
<dbReference type="PANTHER" id="PTHR47968:SF75">
    <property type="entry name" value="CENTROMERE-ASSOCIATED PROTEIN E"/>
    <property type="match status" value="1"/>
</dbReference>
<feature type="compositionally biased region" description="Basic and acidic residues" evidence="4">
    <location>
        <begin position="1259"/>
        <end position="1273"/>
    </location>
</feature>
<keyword evidence="2 3" id="KW-0505">Motor protein</keyword>
<feature type="binding site" evidence="3">
    <location>
        <begin position="95"/>
        <end position="102"/>
    </location>
    <ligand>
        <name>ATP</name>
        <dbReference type="ChEBI" id="CHEBI:30616"/>
    </ligand>
</feature>
<organism evidence="7">
    <name type="scientific">Cladocopium goreaui</name>
    <dbReference type="NCBI Taxonomy" id="2562237"/>
    <lineage>
        <taxon>Eukaryota</taxon>
        <taxon>Sar</taxon>
        <taxon>Alveolata</taxon>
        <taxon>Dinophyceae</taxon>
        <taxon>Suessiales</taxon>
        <taxon>Symbiodiniaceae</taxon>
        <taxon>Cladocopium</taxon>
    </lineage>
</organism>
<dbReference type="EMBL" id="CAMXCT010006711">
    <property type="protein sequence ID" value="CAI4018752.1"/>
    <property type="molecule type" value="Genomic_DNA"/>
</dbReference>
<dbReference type="PRINTS" id="PR00380">
    <property type="entry name" value="KINESINHEAVY"/>
</dbReference>
<evidence type="ECO:0000256" key="3">
    <source>
        <dbReference type="PROSITE-ProRule" id="PRU00283"/>
    </source>
</evidence>
<dbReference type="Pfam" id="PF00225">
    <property type="entry name" value="Kinesin"/>
    <property type="match status" value="2"/>
</dbReference>
<feature type="compositionally biased region" description="Basic and acidic residues" evidence="4">
    <location>
        <begin position="1234"/>
        <end position="1249"/>
    </location>
</feature>
<evidence type="ECO:0000256" key="2">
    <source>
        <dbReference type="ARBA" id="ARBA00023175"/>
    </source>
</evidence>
<dbReference type="SMART" id="SM00129">
    <property type="entry name" value="KISc"/>
    <property type="match status" value="1"/>
</dbReference>
<dbReference type="SUPFAM" id="SSF52540">
    <property type="entry name" value="P-loop containing nucleoside triphosphate hydrolases"/>
    <property type="match status" value="2"/>
</dbReference>
<dbReference type="GO" id="GO:0005524">
    <property type="term" value="F:ATP binding"/>
    <property type="evidence" value="ECO:0007669"/>
    <property type="project" value="UniProtKB-UniRule"/>
</dbReference>
<comment type="caution">
    <text evidence="7">The sequence shown here is derived from an EMBL/GenBank/DDBJ whole genome shotgun (WGS) entry which is preliminary data.</text>
</comment>
<keyword evidence="5" id="KW-0812">Transmembrane</keyword>
<dbReference type="InterPro" id="IPR001752">
    <property type="entry name" value="Kinesin_motor_dom"/>
</dbReference>
<dbReference type="OrthoDB" id="409549at2759"/>
<feature type="domain" description="Kinesin motor" evidence="6">
    <location>
        <begin position="9"/>
        <end position="500"/>
    </location>
</feature>
<reference evidence="7" key="1">
    <citation type="submission" date="2022-10" db="EMBL/GenBank/DDBJ databases">
        <authorList>
            <person name="Chen Y."/>
            <person name="Dougan E. K."/>
            <person name="Chan C."/>
            <person name="Rhodes N."/>
            <person name="Thang M."/>
        </authorList>
    </citation>
    <scope>NUCLEOTIDE SEQUENCE</scope>
</reference>